<gene>
    <name evidence="3" type="ORF">FVF58_10235</name>
</gene>
<dbReference type="RefSeq" id="WP_149669780.1">
    <property type="nucleotide sequence ID" value="NZ_VTUZ01000005.1"/>
</dbReference>
<keyword evidence="3" id="KW-0547">Nucleotide-binding</keyword>
<protein>
    <submittedName>
        <fullName evidence="3">ATP-binding protein</fullName>
    </submittedName>
</protein>
<organism evidence="3 4">
    <name type="scientific">Paraburkholderia panacisoli</name>
    <dbReference type="NCBI Taxonomy" id="2603818"/>
    <lineage>
        <taxon>Bacteria</taxon>
        <taxon>Pseudomonadati</taxon>
        <taxon>Pseudomonadota</taxon>
        <taxon>Betaproteobacteria</taxon>
        <taxon>Burkholderiales</taxon>
        <taxon>Burkholderiaceae</taxon>
        <taxon>Paraburkholderia</taxon>
    </lineage>
</organism>
<dbReference type="GO" id="GO:0016887">
    <property type="term" value="F:ATP hydrolysis activity"/>
    <property type="evidence" value="ECO:0007669"/>
    <property type="project" value="InterPro"/>
</dbReference>
<evidence type="ECO:0000313" key="3">
    <source>
        <dbReference type="EMBL" id="KAA1013150.1"/>
    </source>
</evidence>
<feature type="compositionally biased region" description="Basic and acidic residues" evidence="1">
    <location>
        <begin position="455"/>
        <end position="469"/>
    </location>
</feature>
<comment type="caution">
    <text evidence="3">The sequence shown here is derived from an EMBL/GenBank/DDBJ whole genome shotgun (WGS) entry which is preliminary data.</text>
</comment>
<accession>A0A5B0HDL6</accession>
<dbReference type="Pfam" id="PF13401">
    <property type="entry name" value="AAA_22"/>
    <property type="match status" value="1"/>
</dbReference>
<feature type="domain" description="ORC1/DEAH AAA+ ATPase" evidence="2">
    <location>
        <begin position="134"/>
        <end position="279"/>
    </location>
</feature>
<feature type="region of interest" description="Disordered" evidence="1">
    <location>
        <begin position="431"/>
        <end position="469"/>
    </location>
</feature>
<dbReference type="GO" id="GO:0005524">
    <property type="term" value="F:ATP binding"/>
    <property type="evidence" value="ECO:0007669"/>
    <property type="project" value="UniProtKB-KW"/>
</dbReference>
<sequence length="469" mass="52565">MKTVTRVDARYMPTGVRRFDGHPFIEALPPLPDTKQSLLLQLSNYPDPPTGSLRQASEIVRTMELSTLSDVVYPFPDYAESALDLSKIIRESYVARNPLNAIDIQRRHALASNCADGVPFPADWKSSAQGHFMMAITGMGKSTFWNAFSLHYPQVINHAAYGNHPLLARQIVYIVLSVPHDATLKGLCIQFFDEIDRILGDTEYSKAARSAPSISLMVELMGTVATAVSLGLIVIDDVQNLRAAKGTTAEFLLNLFSAIVERLGISLFLMSTPAIDKVLVNIVRNTRKSASSGCVYIPPMTRRSNLWKDFTETYWTYTFVKRKKRLTDSIRDAWWDASAGDTAFAVLAFMLTQQNAIGGTVEEVNEQGFQRTTATNLAILQPAIAALRSRRISTLQRFDDLLFGKEYWDLMRRIKTEPAVESSVKDEFDEVIETAKESQQSQTKKKAKKSQSQDTDFKSPIEDPLLKYE</sequence>
<proteinExistence type="predicted"/>
<evidence type="ECO:0000313" key="4">
    <source>
        <dbReference type="Proteomes" id="UP000325273"/>
    </source>
</evidence>
<dbReference type="InterPro" id="IPR049945">
    <property type="entry name" value="AAA_22"/>
</dbReference>
<name>A0A5B0HDL6_9BURK</name>
<reference evidence="3 4" key="1">
    <citation type="submission" date="2019-08" db="EMBL/GenBank/DDBJ databases">
        <title>Paraburkholderia sp. DCY113.</title>
        <authorList>
            <person name="Kang J."/>
        </authorList>
    </citation>
    <scope>NUCLEOTIDE SEQUENCE [LARGE SCALE GENOMIC DNA]</scope>
    <source>
        <strain evidence="3 4">DCY113</strain>
    </source>
</reference>
<dbReference type="EMBL" id="VTUZ01000005">
    <property type="protein sequence ID" value="KAA1013150.1"/>
    <property type="molecule type" value="Genomic_DNA"/>
</dbReference>
<dbReference type="Proteomes" id="UP000325273">
    <property type="component" value="Unassembled WGS sequence"/>
</dbReference>
<keyword evidence="3" id="KW-0067">ATP-binding</keyword>
<dbReference type="AlphaFoldDB" id="A0A5B0HDL6"/>
<evidence type="ECO:0000256" key="1">
    <source>
        <dbReference type="SAM" id="MobiDB-lite"/>
    </source>
</evidence>
<keyword evidence="4" id="KW-1185">Reference proteome</keyword>
<evidence type="ECO:0000259" key="2">
    <source>
        <dbReference type="Pfam" id="PF13401"/>
    </source>
</evidence>